<comment type="subcellular location">
    <subcellularLocation>
        <location evidence="1 10">Nucleus</location>
    </subcellularLocation>
</comment>
<evidence type="ECO:0008006" key="16">
    <source>
        <dbReference type="Google" id="ProtNLM"/>
    </source>
</evidence>
<name>A0A8C4Q4Y4_EPTBU</name>
<keyword evidence="7 10" id="KW-0804">Transcription</keyword>
<evidence type="ECO:0000256" key="1">
    <source>
        <dbReference type="ARBA" id="ARBA00004123"/>
    </source>
</evidence>
<evidence type="ECO:0000256" key="4">
    <source>
        <dbReference type="ARBA" id="ARBA00022833"/>
    </source>
</evidence>
<dbReference type="Pfam" id="PF00104">
    <property type="entry name" value="Hormone_recep"/>
    <property type="match status" value="1"/>
</dbReference>
<dbReference type="PANTHER" id="PTHR24085">
    <property type="entry name" value="NUCLEAR HORMONE RECEPTOR"/>
    <property type="match status" value="1"/>
</dbReference>
<dbReference type="GO" id="GO:0008270">
    <property type="term" value="F:zinc ion binding"/>
    <property type="evidence" value="ECO:0007669"/>
    <property type="project" value="UniProtKB-KW"/>
</dbReference>
<evidence type="ECO:0000313" key="14">
    <source>
        <dbReference type="Ensembl" id="ENSEBUP00000009872.1"/>
    </source>
</evidence>
<dbReference type="SMART" id="SM00399">
    <property type="entry name" value="ZnF_C4"/>
    <property type="match status" value="1"/>
</dbReference>
<dbReference type="InterPro" id="IPR000536">
    <property type="entry name" value="Nucl_hrmn_rcpt_lig-bd"/>
</dbReference>
<evidence type="ECO:0000313" key="15">
    <source>
        <dbReference type="Proteomes" id="UP000694388"/>
    </source>
</evidence>
<dbReference type="InterPro" id="IPR001628">
    <property type="entry name" value="Znf_hrmn_rcpt"/>
</dbReference>
<dbReference type="PRINTS" id="PR00398">
    <property type="entry name" value="STRDHORMONER"/>
</dbReference>
<dbReference type="CDD" id="cd06969">
    <property type="entry name" value="NR_DBD_NGFI-B"/>
    <property type="match status" value="1"/>
</dbReference>
<dbReference type="Gene3D" id="3.30.50.10">
    <property type="entry name" value="Erythroid Transcription Factor GATA-1, subunit A"/>
    <property type="match status" value="1"/>
</dbReference>
<feature type="domain" description="NR LBD" evidence="13">
    <location>
        <begin position="366"/>
        <end position="599"/>
    </location>
</feature>
<dbReference type="GO" id="GO:0005634">
    <property type="term" value="C:nucleus"/>
    <property type="evidence" value="ECO:0007669"/>
    <property type="project" value="UniProtKB-SubCell"/>
</dbReference>
<dbReference type="InterPro" id="IPR013088">
    <property type="entry name" value="Znf_NHR/GATA"/>
</dbReference>
<dbReference type="PRINTS" id="PR00047">
    <property type="entry name" value="STROIDFINGER"/>
</dbReference>
<keyword evidence="9 10" id="KW-0539">Nucleus</keyword>
<evidence type="ECO:0000256" key="8">
    <source>
        <dbReference type="ARBA" id="ARBA00023170"/>
    </source>
</evidence>
<keyword evidence="5 10" id="KW-0805">Transcription regulation</keyword>
<reference evidence="14" key="2">
    <citation type="submission" date="2025-09" db="UniProtKB">
        <authorList>
            <consortium name="Ensembl"/>
        </authorList>
    </citation>
    <scope>IDENTIFICATION</scope>
</reference>
<feature type="compositionally biased region" description="Basic residues" evidence="11">
    <location>
        <begin position="200"/>
        <end position="209"/>
    </location>
</feature>
<evidence type="ECO:0000259" key="12">
    <source>
        <dbReference type="PROSITE" id="PS51030"/>
    </source>
</evidence>
<dbReference type="InterPro" id="IPR035500">
    <property type="entry name" value="NHR-like_dom_sf"/>
</dbReference>
<feature type="region of interest" description="Disordered" evidence="11">
    <location>
        <begin position="187"/>
        <end position="218"/>
    </location>
</feature>
<dbReference type="Gene3D" id="1.10.565.10">
    <property type="entry name" value="Retinoid X Receptor"/>
    <property type="match status" value="1"/>
</dbReference>
<keyword evidence="15" id="KW-1185">Reference proteome</keyword>
<dbReference type="PROSITE" id="PS51843">
    <property type="entry name" value="NR_LBD"/>
    <property type="match status" value="1"/>
</dbReference>
<dbReference type="SUPFAM" id="SSF48508">
    <property type="entry name" value="Nuclear receptor ligand-binding domain"/>
    <property type="match status" value="1"/>
</dbReference>
<dbReference type="AlphaFoldDB" id="A0A8C4Q4Y4"/>
<dbReference type="Ensembl" id="ENSEBUT00000010405.1">
    <property type="protein sequence ID" value="ENSEBUP00000009872.1"/>
    <property type="gene ID" value="ENSEBUG00000006344.1"/>
</dbReference>
<keyword evidence="6 10" id="KW-0238">DNA-binding</keyword>
<protein>
    <recommendedName>
        <fullName evidence="16">Nuclear receptor subfamily 4 group A member 2</fullName>
    </recommendedName>
</protein>
<evidence type="ECO:0000256" key="5">
    <source>
        <dbReference type="ARBA" id="ARBA00023015"/>
    </source>
</evidence>
<dbReference type="Proteomes" id="UP000694388">
    <property type="component" value="Unplaced"/>
</dbReference>
<dbReference type="PRINTS" id="PR01284">
    <property type="entry name" value="NUCLEARECPTR"/>
</dbReference>
<keyword evidence="8 10" id="KW-0675">Receptor</keyword>
<keyword evidence="3 10" id="KW-0863">Zinc-finger</keyword>
<dbReference type="PROSITE" id="PS51030">
    <property type="entry name" value="NUCLEAR_REC_DBD_2"/>
    <property type="match status" value="1"/>
</dbReference>
<proteinExistence type="inferred from homology"/>
<evidence type="ECO:0000256" key="3">
    <source>
        <dbReference type="ARBA" id="ARBA00022771"/>
    </source>
</evidence>
<evidence type="ECO:0000256" key="7">
    <source>
        <dbReference type="ARBA" id="ARBA00023163"/>
    </source>
</evidence>
<feature type="region of interest" description="Disordered" evidence="11">
    <location>
        <begin position="345"/>
        <end position="365"/>
    </location>
</feature>
<dbReference type="PROSITE" id="PS00031">
    <property type="entry name" value="NUCLEAR_REC_DBD_1"/>
    <property type="match status" value="1"/>
</dbReference>
<dbReference type="GO" id="GO:0004879">
    <property type="term" value="F:nuclear receptor activity"/>
    <property type="evidence" value="ECO:0007669"/>
    <property type="project" value="InterPro"/>
</dbReference>
<keyword evidence="4 10" id="KW-0862">Zinc</keyword>
<dbReference type="GO" id="GO:0000978">
    <property type="term" value="F:RNA polymerase II cis-regulatory region sequence-specific DNA binding"/>
    <property type="evidence" value="ECO:0007669"/>
    <property type="project" value="TreeGrafter"/>
</dbReference>
<evidence type="ECO:0000256" key="2">
    <source>
        <dbReference type="ARBA" id="ARBA00022723"/>
    </source>
</evidence>
<dbReference type="InterPro" id="IPR003070">
    <property type="entry name" value="NR4A1-3"/>
</dbReference>
<evidence type="ECO:0000256" key="6">
    <source>
        <dbReference type="ARBA" id="ARBA00023125"/>
    </source>
</evidence>
<feature type="domain" description="Nuclear receptor" evidence="12">
    <location>
        <begin position="266"/>
        <end position="341"/>
    </location>
</feature>
<dbReference type="GeneTree" id="ENSGT00950000183038"/>
<keyword evidence="2 10" id="KW-0479">Metal-binding</keyword>
<accession>A0A8C4Q4Y4</accession>
<evidence type="ECO:0000256" key="10">
    <source>
        <dbReference type="RuleBase" id="RU004334"/>
    </source>
</evidence>
<organism evidence="14 15">
    <name type="scientific">Eptatretus burgeri</name>
    <name type="common">Inshore hagfish</name>
    <dbReference type="NCBI Taxonomy" id="7764"/>
    <lineage>
        <taxon>Eukaryota</taxon>
        <taxon>Metazoa</taxon>
        <taxon>Chordata</taxon>
        <taxon>Craniata</taxon>
        <taxon>Vertebrata</taxon>
        <taxon>Cyclostomata</taxon>
        <taxon>Myxini</taxon>
        <taxon>Myxiniformes</taxon>
        <taxon>Myxinidae</taxon>
        <taxon>Eptatretinae</taxon>
        <taxon>Eptatretus</taxon>
    </lineage>
</organism>
<dbReference type="GO" id="GO:0005667">
    <property type="term" value="C:transcription regulator complex"/>
    <property type="evidence" value="ECO:0007669"/>
    <property type="project" value="TreeGrafter"/>
</dbReference>
<dbReference type="SMART" id="SM00430">
    <property type="entry name" value="HOLI"/>
    <property type="match status" value="1"/>
</dbReference>
<dbReference type="InterPro" id="IPR001723">
    <property type="entry name" value="Nuclear_hrmn_rcpt"/>
</dbReference>
<evidence type="ECO:0000256" key="9">
    <source>
        <dbReference type="ARBA" id="ARBA00023242"/>
    </source>
</evidence>
<dbReference type="Pfam" id="PF00105">
    <property type="entry name" value="zf-C4"/>
    <property type="match status" value="1"/>
</dbReference>
<sequence length="602" mass="66815">MPCVQAQHGTVPQGSTLTTVETFPPFALLDPVSETGSADFLHVHSPIVTPDVSVTTSLPSFLSFVEDCYDMKHSCPFETVSNSSPASELQGVKMHSGCPTSSYLSLSEQPSRLTPRVHHAPLPSTGLYMKPSPPSSPTGFGLHGQVWDEGNTSYAHQGCSATSIRKEPLSLSLLSVRPGLQRSYLTPPPRIVPYEGPHTPPHHHHHHHPPPPPPLLQARNVSYQHSFTMPNTMVTSSALSLGFPAPLNHTMSVEPSPTARSPPIGEGSCAVCGDNAACQHYGVRTCEGCKGFFKRTVQKNAKYVCLASKACPVDKRRRNRCQYCRFQKCLTVGMIKEVVRTDNLKGRRGRLPSKPRSPAEPELTSPPVSLLTAIVRANVDTSPSSSSLDYSRFQPEDETLSVKKADTQDVREFFELLVSCMEVIRSWAERLPGLQDLPRKDRDLLLDSALLELFVLRLAYLSNPVEEKLVFCNGVVLHRSQCMRTFGEWINSIIEFSWSLQSLKMDVSTFSCLCAVVMVSDRFGLLEGHKVEELQNQVVSCLREHLELNTSHTNQLSRLFCKLPELRSLCTQGLQRIFYLKLEDLVPPPPIIDKLFLDTLPF</sequence>
<comment type="similarity">
    <text evidence="10">Belongs to the nuclear hormone receptor family.</text>
</comment>
<reference evidence="14" key="1">
    <citation type="submission" date="2025-08" db="UniProtKB">
        <authorList>
            <consortium name="Ensembl"/>
        </authorList>
    </citation>
    <scope>IDENTIFICATION</scope>
</reference>
<evidence type="ECO:0000259" key="13">
    <source>
        <dbReference type="PROSITE" id="PS51843"/>
    </source>
</evidence>
<dbReference type="PANTHER" id="PTHR24085:SF4">
    <property type="entry name" value="NUCLEAR HORMONE RECEPTOR HR38-RELATED"/>
    <property type="match status" value="1"/>
</dbReference>
<dbReference type="GO" id="GO:0035259">
    <property type="term" value="F:nuclear glucocorticoid receptor binding"/>
    <property type="evidence" value="ECO:0007669"/>
    <property type="project" value="TreeGrafter"/>
</dbReference>
<dbReference type="SUPFAM" id="SSF57716">
    <property type="entry name" value="Glucocorticoid receptor-like (DNA-binding domain)"/>
    <property type="match status" value="1"/>
</dbReference>
<dbReference type="FunFam" id="3.30.50.10:FF:000009">
    <property type="entry name" value="nuclear receptor subfamily 4 group A member 2"/>
    <property type="match status" value="1"/>
</dbReference>
<dbReference type="GO" id="GO:0071376">
    <property type="term" value="P:cellular response to corticotropin-releasing hormone stimulus"/>
    <property type="evidence" value="ECO:0007669"/>
    <property type="project" value="TreeGrafter"/>
</dbReference>
<evidence type="ECO:0000256" key="11">
    <source>
        <dbReference type="SAM" id="MobiDB-lite"/>
    </source>
</evidence>